<accession>A0A2G5DNR4</accession>
<evidence type="ECO:0000313" key="2">
    <source>
        <dbReference type="EMBL" id="PIA45143.1"/>
    </source>
</evidence>
<organism evidence="2 3">
    <name type="scientific">Aquilegia coerulea</name>
    <name type="common">Rocky mountain columbine</name>
    <dbReference type="NCBI Taxonomy" id="218851"/>
    <lineage>
        <taxon>Eukaryota</taxon>
        <taxon>Viridiplantae</taxon>
        <taxon>Streptophyta</taxon>
        <taxon>Embryophyta</taxon>
        <taxon>Tracheophyta</taxon>
        <taxon>Spermatophyta</taxon>
        <taxon>Magnoliopsida</taxon>
        <taxon>Ranunculales</taxon>
        <taxon>Ranunculaceae</taxon>
        <taxon>Thalictroideae</taxon>
        <taxon>Aquilegia</taxon>
    </lineage>
</organism>
<sequence>MSSEVTTNTRSRPIAYSFFFFGFPSLAFFYCPNHSLIISLRCEAHYNNPYVTVEKNTYSTLEKLPEI</sequence>
<proteinExistence type="predicted"/>
<dbReference type="EMBL" id="KZ305034">
    <property type="protein sequence ID" value="PIA45143.1"/>
    <property type="molecule type" value="Genomic_DNA"/>
</dbReference>
<name>A0A2G5DNR4_AQUCA</name>
<keyword evidence="1" id="KW-1133">Transmembrane helix</keyword>
<evidence type="ECO:0000256" key="1">
    <source>
        <dbReference type="SAM" id="Phobius"/>
    </source>
</evidence>
<dbReference type="InParanoid" id="A0A2G5DNR4"/>
<protein>
    <submittedName>
        <fullName evidence="2">Uncharacterized protein</fullName>
    </submittedName>
</protein>
<evidence type="ECO:0000313" key="3">
    <source>
        <dbReference type="Proteomes" id="UP000230069"/>
    </source>
</evidence>
<keyword evidence="1" id="KW-0812">Transmembrane</keyword>
<keyword evidence="3" id="KW-1185">Reference proteome</keyword>
<gene>
    <name evidence="2" type="ORF">AQUCO_01700585v1</name>
</gene>
<dbReference type="Proteomes" id="UP000230069">
    <property type="component" value="Unassembled WGS sequence"/>
</dbReference>
<reference evidence="2 3" key="1">
    <citation type="submission" date="2017-09" db="EMBL/GenBank/DDBJ databases">
        <title>WGS assembly of Aquilegia coerulea Goldsmith.</title>
        <authorList>
            <person name="Hodges S."/>
            <person name="Kramer E."/>
            <person name="Nordborg M."/>
            <person name="Tomkins J."/>
            <person name="Borevitz J."/>
            <person name="Derieg N."/>
            <person name="Yan J."/>
            <person name="Mihaltcheva S."/>
            <person name="Hayes R.D."/>
            <person name="Rokhsar D."/>
        </authorList>
    </citation>
    <scope>NUCLEOTIDE SEQUENCE [LARGE SCALE GENOMIC DNA]</scope>
    <source>
        <strain evidence="3">cv. Goldsmith</strain>
    </source>
</reference>
<feature type="transmembrane region" description="Helical" evidence="1">
    <location>
        <begin position="14"/>
        <end position="31"/>
    </location>
</feature>
<keyword evidence="1" id="KW-0472">Membrane</keyword>
<dbReference type="AlphaFoldDB" id="A0A2G5DNR4"/>